<dbReference type="OMA" id="VESHCAP"/>
<dbReference type="SMART" id="SM00448">
    <property type="entry name" value="REC"/>
    <property type="match status" value="1"/>
</dbReference>
<dbReference type="PROSITE" id="PS50110">
    <property type="entry name" value="RESPONSE_REGULATORY"/>
    <property type="match status" value="1"/>
</dbReference>
<dbReference type="Pfam" id="PF00072">
    <property type="entry name" value="Response_reg"/>
    <property type="match status" value="1"/>
</dbReference>
<organism evidence="5 6">
    <name type="scientific">Marchantia polymorpha</name>
    <name type="common">Common liverwort</name>
    <name type="synonym">Marchantia aquatica</name>
    <dbReference type="NCBI Taxonomy" id="3197"/>
    <lineage>
        <taxon>Eukaryota</taxon>
        <taxon>Viridiplantae</taxon>
        <taxon>Streptophyta</taxon>
        <taxon>Embryophyta</taxon>
        <taxon>Marchantiophyta</taxon>
        <taxon>Marchantiopsida</taxon>
        <taxon>Marchantiidae</taxon>
        <taxon>Marchantiales</taxon>
        <taxon>Marchantiaceae</taxon>
        <taxon>Marchantia</taxon>
    </lineage>
</organism>
<dbReference type="AlphaFoldDB" id="A0A2R6XD70"/>
<evidence type="ECO:0000256" key="1">
    <source>
        <dbReference type="ARBA" id="ARBA00023012"/>
    </source>
</evidence>
<dbReference type="PANTHER" id="PTHR43874">
    <property type="entry name" value="TWO-COMPONENT RESPONSE REGULATOR"/>
    <property type="match status" value="1"/>
</dbReference>
<sequence>MHGRFEGVAGQQEVSSVAADQQRAMVRRSVEDASSDCSVLTSSNSVDTVESHCAPAEIHVLAVDDNNLDRRLIEMLLKTSSFKVTTVNSAVKALEVLGLVKGTSASNSKGFEVDLIITDYCMPEMTGYELLKRVKQESSSLKEVPVVIMSSENVPYRINRCLAEGAEEFLIKPVQLADVKRLRGHVRQSMSLSASSSDSSGSSPYSMKRKVTATKGLQVQQSRKSLQVQSLERRPRLNRQLEERAEDGIT</sequence>
<dbReference type="SUPFAM" id="SSF52172">
    <property type="entry name" value="CheY-like"/>
    <property type="match status" value="1"/>
</dbReference>
<dbReference type="GO" id="GO:0009736">
    <property type="term" value="P:cytokinin-activated signaling pathway"/>
    <property type="evidence" value="ECO:0007669"/>
    <property type="project" value="InterPro"/>
</dbReference>
<feature type="compositionally biased region" description="Basic and acidic residues" evidence="3">
    <location>
        <begin position="231"/>
        <end position="250"/>
    </location>
</feature>
<evidence type="ECO:0000256" key="3">
    <source>
        <dbReference type="SAM" id="MobiDB-lite"/>
    </source>
</evidence>
<name>A0A2R6XD70_MARPO</name>
<dbReference type="Gene3D" id="3.40.50.2300">
    <property type="match status" value="1"/>
</dbReference>
<reference evidence="6" key="1">
    <citation type="journal article" date="2017" name="Cell">
        <title>Insights into land plant evolution garnered from the Marchantia polymorpha genome.</title>
        <authorList>
            <person name="Bowman J.L."/>
            <person name="Kohchi T."/>
            <person name="Yamato K.T."/>
            <person name="Jenkins J."/>
            <person name="Shu S."/>
            <person name="Ishizaki K."/>
            <person name="Yamaoka S."/>
            <person name="Nishihama R."/>
            <person name="Nakamura Y."/>
            <person name="Berger F."/>
            <person name="Adam C."/>
            <person name="Aki S.S."/>
            <person name="Althoff F."/>
            <person name="Araki T."/>
            <person name="Arteaga-Vazquez M.A."/>
            <person name="Balasubrmanian S."/>
            <person name="Barry K."/>
            <person name="Bauer D."/>
            <person name="Boehm C.R."/>
            <person name="Briginshaw L."/>
            <person name="Caballero-Perez J."/>
            <person name="Catarino B."/>
            <person name="Chen F."/>
            <person name="Chiyoda S."/>
            <person name="Chovatia M."/>
            <person name="Davies K.M."/>
            <person name="Delmans M."/>
            <person name="Demura T."/>
            <person name="Dierschke T."/>
            <person name="Dolan L."/>
            <person name="Dorantes-Acosta A.E."/>
            <person name="Eklund D.M."/>
            <person name="Florent S.N."/>
            <person name="Flores-Sandoval E."/>
            <person name="Fujiyama A."/>
            <person name="Fukuzawa H."/>
            <person name="Galik B."/>
            <person name="Grimanelli D."/>
            <person name="Grimwood J."/>
            <person name="Grossniklaus U."/>
            <person name="Hamada T."/>
            <person name="Haseloff J."/>
            <person name="Hetherington A.J."/>
            <person name="Higo A."/>
            <person name="Hirakawa Y."/>
            <person name="Hundley H.N."/>
            <person name="Ikeda Y."/>
            <person name="Inoue K."/>
            <person name="Inoue S.I."/>
            <person name="Ishida S."/>
            <person name="Jia Q."/>
            <person name="Kakita M."/>
            <person name="Kanazawa T."/>
            <person name="Kawai Y."/>
            <person name="Kawashima T."/>
            <person name="Kennedy M."/>
            <person name="Kinose K."/>
            <person name="Kinoshita T."/>
            <person name="Kohara Y."/>
            <person name="Koide E."/>
            <person name="Komatsu K."/>
            <person name="Kopischke S."/>
            <person name="Kubo M."/>
            <person name="Kyozuka J."/>
            <person name="Lagercrantz U."/>
            <person name="Lin S.S."/>
            <person name="Lindquist E."/>
            <person name="Lipzen A.M."/>
            <person name="Lu C.W."/>
            <person name="De Luna E."/>
            <person name="Martienssen R.A."/>
            <person name="Minamino N."/>
            <person name="Mizutani M."/>
            <person name="Mizutani M."/>
            <person name="Mochizuki N."/>
            <person name="Monte I."/>
            <person name="Mosher R."/>
            <person name="Nagasaki H."/>
            <person name="Nakagami H."/>
            <person name="Naramoto S."/>
            <person name="Nishitani K."/>
            <person name="Ohtani M."/>
            <person name="Okamoto T."/>
            <person name="Okumura M."/>
            <person name="Phillips J."/>
            <person name="Pollak B."/>
            <person name="Reinders A."/>
            <person name="Rovekamp M."/>
            <person name="Sano R."/>
            <person name="Sawa S."/>
            <person name="Schmid M.W."/>
            <person name="Shirakawa M."/>
            <person name="Solano R."/>
            <person name="Spunde A."/>
            <person name="Suetsugu N."/>
            <person name="Sugano S."/>
            <person name="Sugiyama A."/>
            <person name="Sun R."/>
            <person name="Suzuki Y."/>
            <person name="Takenaka M."/>
            <person name="Takezawa D."/>
            <person name="Tomogane H."/>
            <person name="Tsuzuki M."/>
            <person name="Ueda T."/>
            <person name="Umeda M."/>
            <person name="Ward J.M."/>
            <person name="Watanabe Y."/>
            <person name="Yazaki K."/>
            <person name="Yokoyama R."/>
            <person name="Yoshitake Y."/>
            <person name="Yotsui I."/>
            <person name="Zachgo S."/>
            <person name="Schmutz J."/>
        </authorList>
    </citation>
    <scope>NUCLEOTIDE SEQUENCE [LARGE SCALE GENOMIC DNA]</scope>
    <source>
        <strain evidence="6">Tak-1</strain>
    </source>
</reference>
<accession>A0A2R6XD70</accession>
<evidence type="ECO:0000313" key="6">
    <source>
        <dbReference type="Proteomes" id="UP000244005"/>
    </source>
</evidence>
<gene>
    <name evidence="5" type="ORF">MARPO_0022s0150</name>
</gene>
<dbReference type="EMBL" id="KZ772694">
    <property type="protein sequence ID" value="PTQ44061.1"/>
    <property type="molecule type" value="Genomic_DNA"/>
</dbReference>
<feature type="modified residue" description="4-aspartylphosphate" evidence="2">
    <location>
        <position position="119"/>
    </location>
</feature>
<feature type="region of interest" description="Disordered" evidence="3">
    <location>
        <begin position="187"/>
        <end position="250"/>
    </location>
</feature>
<dbReference type="GO" id="GO:0000160">
    <property type="term" value="P:phosphorelay signal transduction system"/>
    <property type="evidence" value="ECO:0007669"/>
    <property type="project" value="UniProtKB-KW"/>
</dbReference>
<keyword evidence="1" id="KW-0902">Two-component regulatory system</keyword>
<feature type="domain" description="Response regulatory" evidence="4">
    <location>
        <begin position="59"/>
        <end position="187"/>
    </location>
</feature>
<evidence type="ECO:0000259" key="4">
    <source>
        <dbReference type="PROSITE" id="PS50110"/>
    </source>
</evidence>
<proteinExistence type="predicted"/>
<dbReference type="InterPro" id="IPR001789">
    <property type="entry name" value="Sig_transdc_resp-reg_receiver"/>
</dbReference>
<dbReference type="OrthoDB" id="60033at2759"/>
<dbReference type="Gramene" id="Mp3g03810.1">
    <property type="protein sequence ID" value="Mp3g03810.1.cds"/>
    <property type="gene ID" value="Mp3g03810"/>
</dbReference>
<keyword evidence="6" id="KW-1185">Reference proteome</keyword>
<feature type="compositionally biased region" description="Polar residues" evidence="3">
    <location>
        <begin position="215"/>
        <end position="230"/>
    </location>
</feature>
<dbReference type="InterPro" id="IPR045279">
    <property type="entry name" value="ARR-like"/>
</dbReference>
<dbReference type="CDD" id="cd17581">
    <property type="entry name" value="REC_typeA_ARR"/>
    <property type="match status" value="1"/>
</dbReference>
<feature type="compositionally biased region" description="Low complexity" evidence="3">
    <location>
        <begin position="189"/>
        <end position="206"/>
    </location>
</feature>
<dbReference type="PANTHER" id="PTHR43874:SF147">
    <property type="entry name" value="TYPE-A RESPONSE REGULATOR"/>
    <property type="match status" value="1"/>
</dbReference>
<dbReference type="Proteomes" id="UP000244005">
    <property type="component" value="Unassembled WGS sequence"/>
</dbReference>
<keyword evidence="2" id="KW-0597">Phosphoprotein</keyword>
<evidence type="ECO:0000256" key="2">
    <source>
        <dbReference type="PROSITE-ProRule" id="PRU00169"/>
    </source>
</evidence>
<evidence type="ECO:0000313" key="5">
    <source>
        <dbReference type="EMBL" id="PTQ44061.1"/>
    </source>
</evidence>
<dbReference type="InterPro" id="IPR011006">
    <property type="entry name" value="CheY-like_superfamily"/>
</dbReference>
<protein>
    <recommendedName>
        <fullName evidence="4">Response regulatory domain-containing protein</fullName>
    </recommendedName>
</protein>